<comment type="similarity">
    <text evidence="5">Belongs to the 4-toluene sulfonate uptake permease (TSUP) (TC 2.A.102) family.</text>
</comment>
<dbReference type="AlphaFoldDB" id="A0A0M0EJA5"/>
<dbReference type="Pfam" id="PF01925">
    <property type="entry name" value="TauE"/>
    <property type="match status" value="1"/>
</dbReference>
<name>A0A0M0EJA5_KOMEU</name>
<dbReference type="EMBL" id="LHUQ01000004">
    <property type="protein sequence ID" value="KON65339.1"/>
    <property type="molecule type" value="Genomic_DNA"/>
</dbReference>
<dbReference type="STRING" id="33995.KOEU_11790"/>
<dbReference type="InterPro" id="IPR002781">
    <property type="entry name" value="TM_pro_TauE-like"/>
</dbReference>
<keyword evidence="3 5" id="KW-1133">Transmembrane helix</keyword>
<proteinExistence type="inferred from homology"/>
<dbReference type="PANTHER" id="PTHR43701">
    <property type="entry name" value="MEMBRANE TRANSPORTER PROTEIN MJ0441-RELATED"/>
    <property type="match status" value="1"/>
</dbReference>
<organism evidence="6 7">
    <name type="scientific">Komagataeibacter europaeus</name>
    <name type="common">Gluconacetobacter europaeus</name>
    <dbReference type="NCBI Taxonomy" id="33995"/>
    <lineage>
        <taxon>Bacteria</taxon>
        <taxon>Pseudomonadati</taxon>
        <taxon>Pseudomonadota</taxon>
        <taxon>Alphaproteobacteria</taxon>
        <taxon>Acetobacterales</taxon>
        <taxon>Acetobacteraceae</taxon>
        <taxon>Komagataeibacter</taxon>
    </lineage>
</organism>
<keyword evidence="2 5" id="KW-0812">Transmembrane</keyword>
<feature type="transmembrane region" description="Helical" evidence="5">
    <location>
        <begin position="83"/>
        <end position="105"/>
    </location>
</feature>
<dbReference type="Proteomes" id="UP000037566">
    <property type="component" value="Unassembled WGS sequence"/>
</dbReference>
<protein>
    <recommendedName>
        <fullName evidence="5">Probable membrane transporter protein</fullName>
    </recommendedName>
</protein>
<feature type="transmembrane region" description="Helical" evidence="5">
    <location>
        <begin position="111"/>
        <end position="132"/>
    </location>
</feature>
<evidence type="ECO:0000313" key="7">
    <source>
        <dbReference type="Proteomes" id="UP000037566"/>
    </source>
</evidence>
<dbReference type="GO" id="GO:0005886">
    <property type="term" value="C:plasma membrane"/>
    <property type="evidence" value="ECO:0007669"/>
    <property type="project" value="UniProtKB-SubCell"/>
</dbReference>
<accession>A0A0M0EJA5</accession>
<dbReference type="PATRIC" id="fig|33995.3.peg.1312"/>
<evidence type="ECO:0000313" key="6">
    <source>
        <dbReference type="EMBL" id="KON65339.1"/>
    </source>
</evidence>
<keyword evidence="7" id="KW-1185">Reference proteome</keyword>
<evidence type="ECO:0000256" key="3">
    <source>
        <dbReference type="ARBA" id="ARBA00022989"/>
    </source>
</evidence>
<comment type="caution">
    <text evidence="6">The sequence shown here is derived from an EMBL/GenBank/DDBJ whole genome shotgun (WGS) entry which is preliminary data.</text>
</comment>
<evidence type="ECO:0000256" key="1">
    <source>
        <dbReference type="ARBA" id="ARBA00004141"/>
    </source>
</evidence>
<dbReference type="InterPro" id="IPR051598">
    <property type="entry name" value="TSUP/Inactive_protease-like"/>
</dbReference>
<gene>
    <name evidence="6" type="ORF">KOEU_11790</name>
</gene>
<dbReference type="OrthoDB" id="5189995at2"/>
<feature type="transmembrane region" description="Helical" evidence="5">
    <location>
        <begin position="12"/>
        <end position="32"/>
    </location>
</feature>
<feature type="transmembrane region" description="Helical" evidence="5">
    <location>
        <begin position="223"/>
        <end position="245"/>
    </location>
</feature>
<sequence length="266" mass="27547">MKPPIMHLTESINLLYVLSGLGVGFLVGMTGVGGGSLMTPLLILLFKVHPQSAVGTDLLYAALTKTVGTLVHGRSQSVEWCVVGRLALGSIPATLLTIAALHWAGSPSAQVTHVISVALGIALLITTPSVLFRHRLQMLSRQKAGSVSPAMTGQLTTLLGAVLGVMVTLSSVGAGAIGMAALIFLYPTLEIRRLVGSDIAHAVPLTAIAGMGHWWIGDIDIPLLTSLLCGSIPGIILGSLCIGLVPDRVQRIILAAILVTVGLKVI</sequence>
<comment type="subcellular location">
    <subcellularLocation>
        <location evidence="5">Cell membrane</location>
        <topology evidence="5">Multi-pass membrane protein</topology>
    </subcellularLocation>
    <subcellularLocation>
        <location evidence="1">Membrane</location>
        <topology evidence="1">Multi-pass membrane protein</topology>
    </subcellularLocation>
</comment>
<reference evidence="6" key="1">
    <citation type="submission" date="2015-08" db="EMBL/GenBank/DDBJ databases">
        <title>Draft genome sequence of Komagataeibacter europaeus CECT 8546 a cellulose producer strain from vinegar produced by the traditional method.</title>
        <authorList>
            <person name="Poehlein A."/>
            <person name="Valera M.J."/>
            <person name="Haack F.S."/>
            <person name="Mas A."/>
            <person name="Daniel R."/>
            <person name="Streit W.R."/>
            <person name="Mateo E."/>
        </authorList>
    </citation>
    <scope>NUCLEOTIDE SEQUENCE [LARGE SCALE GENOMIC DNA]</scope>
    <source>
        <strain evidence="6">CECT 8546</strain>
    </source>
</reference>
<evidence type="ECO:0000256" key="5">
    <source>
        <dbReference type="RuleBase" id="RU363041"/>
    </source>
</evidence>
<keyword evidence="5" id="KW-1003">Cell membrane</keyword>
<evidence type="ECO:0000256" key="2">
    <source>
        <dbReference type="ARBA" id="ARBA00022692"/>
    </source>
</evidence>
<dbReference type="PANTHER" id="PTHR43701:SF2">
    <property type="entry name" value="MEMBRANE TRANSPORTER PROTEIN YJNA-RELATED"/>
    <property type="match status" value="1"/>
</dbReference>
<evidence type="ECO:0000256" key="4">
    <source>
        <dbReference type="ARBA" id="ARBA00023136"/>
    </source>
</evidence>
<keyword evidence="4 5" id="KW-0472">Membrane</keyword>